<feature type="non-terminal residue" evidence="1">
    <location>
        <position position="1"/>
    </location>
</feature>
<accession>A0A382UEL4</accession>
<protein>
    <submittedName>
        <fullName evidence="1">Uncharacterized protein</fullName>
    </submittedName>
</protein>
<dbReference type="AlphaFoldDB" id="A0A382UEL4"/>
<name>A0A382UEL4_9ZZZZ</name>
<gene>
    <name evidence="1" type="ORF">METZ01_LOCUS385396</name>
</gene>
<reference evidence="1" key="1">
    <citation type="submission" date="2018-05" db="EMBL/GenBank/DDBJ databases">
        <authorList>
            <person name="Lanie J.A."/>
            <person name="Ng W.-L."/>
            <person name="Kazmierczak K.M."/>
            <person name="Andrzejewski T.M."/>
            <person name="Davidsen T.M."/>
            <person name="Wayne K.J."/>
            <person name="Tettelin H."/>
            <person name="Glass J.I."/>
            <person name="Rusch D."/>
            <person name="Podicherti R."/>
            <person name="Tsui H.-C.T."/>
            <person name="Winkler M.E."/>
        </authorList>
    </citation>
    <scope>NUCLEOTIDE SEQUENCE</scope>
</reference>
<evidence type="ECO:0000313" key="1">
    <source>
        <dbReference type="EMBL" id="SVD32542.1"/>
    </source>
</evidence>
<proteinExistence type="predicted"/>
<feature type="non-terminal residue" evidence="1">
    <location>
        <position position="294"/>
    </location>
</feature>
<sequence length="294" mass="28205">GITGVSASSIKADDVSAGDAAVTISTTSGAVNITPASGSAIVLDGTINVDAGVVTGATSVTSAAFVASTSLDVTGSTGIILQNDETITNSTDGTVLVTAPTTSLSGDLTVTGDDLTMSTNTSGAALIGDGTNFNPVVISGDISIGATGAAAIGTGVIVNADVNSSAAIADSKLATISTADKVSGAAVQVDGATDGTSITLADADKFIVDDGGTTKYITASQLNTYTSSGLAADDISTGDAAVTISTSSGAVTLDSPADVVLDADGADVKIKDGGTLIGTFTNSSSDFVVTANVS</sequence>
<organism evidence="1">
    <name type="scientific">marine metagenome</name>
    <dbReference type="NCBI Taxonomy" id="408172"/>
    <lineage>
        <taxon>unclassified sequences</taxon>
        <taxon>metagenomes</taxon>
        <taxon>ecological metagenomes</taxon>
    </lineage>
</organism>
<dbReference type="EMBL" id="UINC01143556">
    <property type="protein sequence ID" value="SVD32542.1"/>
    <property type="molecule type" value="Genomic_DNA"/>
</dbReference>